<dbReference type="GO" id="GO:0004722">
    <property type="term" value="F:protein serine/threonine phosphatase activity"/>
    <property type="evidence" value="ECO:0007669"/>
    <property type="project" value="InterPro"/>
</dbReference>
<feature type="region of interest" description="Disordered" evidence="1">
    <location>
        <begin position="235"/>
        <end position="269"/>
    </location>
</feature>
<dbReference type="InParanoid" id="T0QLT3"/>
<dbReference type="SMART" id="SM00233">
    <property type="entry name" value="PH"/>
    <property type="match status" value="1"/>
</dbReference>
<evidence type="ECO:0000313" key="5">
    <source>
        <dbReference type="Proteomes" id="UP000030762"/>
    </source>
</evidence>
<dbReference type="Proteomes" id="UP000030762">
    <property type="component" value="Unassembled WGS sequence"/>
</dbReference>
<dbReference type="CDD" id="cd00143">
    <property type="entry name" value="PP2Cc"/>
    <property type="match status" value="1"/>
</dbReference>
<dbReference type="Pfam" id="PF00169">
    <property type="entry name" value="PH"/>
    <property type="match status" value="1"/>
</dbReference>
<dbReference type="PROSITE" id="PS51746">
    <property type="entry name" value="PPM_2"/>
    <property type="match status" value="1"/>
</dbReference>
<evidence type="ECO:0000313" key="4">
    <source>
        <dbReference type="EMBL" id="EQC34775.1"/>
    </source>
</evidence>
<dbReference type="STRING" id="1156394.T0QLT3"/>
<dbReference type="AlphaFoldDB" id="T0QLT3"/>
<dbReference type="InterPro" id="IPR001849">
    <property type="entry name" value="PH_domain"/>
</dbReference>
<dbReference type="GeneID" id="19948310"/>
<dbReference type="InterPro" id="IPR001932">
    <property type="entry name" value="PPM-type_phosphatase-like_dom"/>
</dbReference>
<evidence type="ECO:0008006" key="6">
    <source>
        <dbReference type="Google" id="ProtNLM"/>
    </source>
</evidence>
<dbReference type="EMBL" id="JH767153">
    <property type="protein sequence ID" value="EQC34775.1"/>
    <property type="molecule type" value="Genomic_DNA"/>
</dbReference>
<dbReference type="Gene3D" id="2.30.29.30">
    <property type="entry name" value="Pleckstrin-homology domain (PH domain)/Phosphotyrosine-binding domain (PTB)"/>
    <property type="match status" value="1"/>
</dbReference>
<keyword evidence="5" id="KW-1185">Reference proteome</keyword>
<feature type="compositionally biased region" description="Low complexity" evidence="1">
    <location>
        <begin position="243"/>
        <end position="258"/>
    </location>
</feature>
<dbReference type="RefSeq" id="XP_008611647.1">
    <property type="nucleotide sequence ID" value="XM_008613425.1"/>
</dbReference>
<dbReference type="SUPFAM" id="SSF81606">
    <property type="entry name" value="PP2C-like"/>
    <property type="match status" value="1"/>
</dbReference>
<sequence>MDWHDSETTEGTDAWAGLSSSYVAPRPWQWDQYSLLACKRGYLEKQSVKDKSVWKPRWVVLDGNVVMIYKSEDDVPSTLSPPAYDEKSIPLDSVASIGTAKDYGAAAFQIKLHEEHRTYVFRADSKDHMNDWLFKFQCCIANLISEILRYRRDGRPRLSSSFTRHVDVTRRQHRSQSFDFREMSRFDATVTLQQLTNANSMLRYSSDSNSSSSQVRSPLGGILFALDDVETPADELDDHRHYASPPSSSFYAPSSLYTSPPPPVPTAASSFSSSASIAIATTSASGSVPELAQCTSPPTVPKKKYIPPQLRPGYNPEPAISMPEPSPPNGPIDYRELRGTSSKEGTTVYGATSLLGKRSKLEDVICCLPSFAPEAALYGLFDGHDGDAAALYVKDKLPTYLRAHPQLAADWRRACREVFARLDDEFLVSAKPTAGTTASLVIVRGHKLLTANIGDSKAVISIGGQALDIMDVQTPGRPDEMERISAAGGWVHVDKELHMSKLHQMDLKDPYIQEKAKRVVKLIEIFRVNGDLSVSRAIGDIEYKRPNNYTHWQYPELHPRTFSGPLLIPDPEFQEVEITPEVEFVVLACDGLWDTITSQEAVDIVRAKLRAEWSMEDISYHLAELAIRSGSMDNVTVVVVVLNPLQKDAGTA</sequence>
<dbReference type="OrthoDB" id="10264738at2759"/>
<dbReference type="InterPro" id="IPR036457">
    <property type="entry name" value="PPM-type-like_dom_sf"/>
</dbReference>
<gene>
    <name evidence="4" type="ORF">SDRG_07583</name>
</gene>
<name>T0QLT3_SAPDV</name>
<evidence type="ECO:0000259" key="3">
    <source>
        <dbReference type="PROSITE" id="PS51746"/>
    </source>
</evidence>
<dbReference type="InterPro" id="IPR015655">
    <property type="entry name" value="PP2C"/>
</dbReference>
<dbReference type="Gene3D" id="3.60.40.10">
    <property type="entry name" value="PPM-type phosphatase domain"/>
    <property type="match status" value="1"/>
</dbReference>
<dbReference type="PANTHER" id="PTHR47992">
    <property type="entry name" value="PROTEIN PHOSPHATASE"/>
    <property type="match status" value="1"/>
</dbReference>
<dbReference type="Pfam" id="PF00481">
    <property type="entry name" value="PP2C"/>
    <property type="match status" value="1"/>
</dbReference>
<feature type="region of interest" description="Disordered" evidence="1">
    <location>
        <begin position="288"/>
        <end position="308"/>
    </location>
</feature>
<proteinExistence type="predicted"/>
<dbReference type="SUPFAM" id="SSF50729">
    <property type="entry name" value="PH domain-like"/>
    <property type="match status" value="1"/>
</dbReference>
<dbReference type="InterPro" id="IPR011993">
    <property type="entry name" value="PH-like_dom_sf"/>
</dbReference>
<dbReference type="eggNOG" id="KOG0698">
    <property type="taxonomic scope" value="Eukaryota"/>
</dbReference>
<accession>T0QLT3</accession>
<dbReference type="VEuPathDB" id="FungiDB:SDRG_07583"/>
<evidence type="ECO:0000259" key="2">
    <source>
        <dbReference type="PROSITE" id="PS50003"/>
    </source>
</evidence>
<dbReference type="PROSITE" id="PS50003">
    <property type="entry name" value="PH_DOMAIN"/>
    <property type="match status" value="1"/>
</dbReference>
<feature type="domain" description="PPM-type phosphatase" evidence="3">
    <location>
        <begin position="348"/>
        <end position="642"/>
    </location>
</feature>
<organism evidence="4 5">
    <name type="scientific">Saprolegnia diclina (strain VS20)</name>
    <dbReference type="NCBI Taxonomy" id="1156394"/>
    <lineage>
        <taxon>Eukaryota</taxon>
        <taxon>Sar</taxon>
        <taxon>Stramenopiles</taxon>
        <taxon>Oomycota</taxon>
        <taxon>Saprolegniomycetes</taxon>
        <taxon>Saprolegniales</taxon>
        <taxon>Saprolegniaceae</taxon>
        <taxon>Saprolegnia</taxon>
    </lineage>
</organism>
<evidence type="ECO:0000256" key="1">
    <source>
        <dbReference type="SAM" id="MobiDB-lite"/>
    </source>
</evidence>
<dbReference type="SMART" id="SM00332">
    <property type="entry name" value="PP2Cc"/>
    <property type="match status" value="1"/>
</dbReference>
<feature type="domain" description="PH" evidence="2">
    <location>
        <begin position="36"/>
        <end position="141"/>
    </location>
</feature>
<reference evidence="4 5" key="1">
    <citation type="submission" date="2012-04" db="EMBL/GenBank/DDBJ databases">
        <title>The Genome Sequence of Saprolegnia declina VS20.</title>
        <authorList>
            <consortium name="The Broad Institute Genome Sequencing Platform"/>
            <person name="Russ C."/>
            <person name="Nusbaum C."/>
            <person name="Tyler B."/>
            <person name="van West P."/>
            <person name="Dieguez-Uribeondo J."/>
            <person name="de Bruijn I."/>
            <person name="Tripathy S."/>
            <person name="Jiang R."/>
            <person name="Young S.K."/>
            <person name="Zeng Q."/>
            <person name="Gargeya S."/>
            <person name="Fitzgerald M."/>
            <person name="Haas B."/>
            <person name="Abouelleil A."/>
            <person name="Alvarado L."/>
            <person name="Arachchi H.M."/>
            <person name="Berlin A."/>
            <person name="Chapman S.B."/>
            <person name="Goldberg J."/>
            <person name="Griggs A."/>
            <person name="Gujja S."/>
            <person name="Hansen M."/>
            <person name="Howarth C."/>
            <person name="Imamovic A."/>
            <person name="Larimer J."/>
            <person name="McCowen C."/>
            <person name="Montmayeur A."/>
            <person name="Murphy C."/>
            <person name="Neiman D."/>
            <person name="Pearson M."/>
            <person name="Priest M."/>
            <person name="Roberts A."/>
            <person name="Saif S."/>
            <person name="Shea T."/>
            <person name="Sisk P."/>
            <person name="Sykes S."/>
            <person name="Wortman J."/>
            <person name="Nusbaum C."/>
            <person name="Birren B."/>
        </authorList>
    </citation>
    <scope>NUCLEOTIDE SEQUENCE [LARGE SCALE GENOMIC DNA]</scope>
    <source>
        <strain evidence="4 5">VS20</strain>
    </source>
</reference>
<dbReference type="OMA" id="FEECFAR"/>
<protein>
    <recommendedName>
        <fullName evidence="6">PPM-type phosphatase domain-containing protein</fullName>
    </recommendedName>
</protein>
<dbReference type="CDD" id="cd00821">
    <property type="entry name" value="PH"/>
    <property type="match status" value="1"/>
</dbReference>